<accession>A0A2B4S3F7</accession>
<feature type="signal peptide" evidence="1">
    <location>
        <begin position="1"/>
        <end position="16"/>
    </location>
</feature>
<evidence type="ECO:0000313" key="2">
    <source>
        <dbReference type="EMBL" id="PFX23310.1"/>
    </source>
</evidence>
<dbReference type="PANTHER" id="PTHR10697:SF1">
    <property type="entry name" value="MAMMALIAN EPENDYMIN-RELATED PROTEIN 1"/>
    <property type="match status" value="1"/>
</dbReference>
<dbReference type="PRINTS" id="PR00317">
    <property type="entry name" value="EPENDYMIN"/>
</dbReference>
<dbReference type="EMBL" id="LSMT01000211">
    <property type="protein sequence ID" value="PFX23310.1"/>
    <property type="molecule type" value="Genomic_DNA"/>
</dbReference>
<dbReference type="OrthoDB" id="6084362at2759"/>
<gene>
    <name evidence="2" type="primary">EPDR1</name>
    <name evidence="2" type="ORF">AWC38_SpisGene12122</name>
</gene>
<evidence type="ECO:0000256" key="1">
    <source>
        <dbReference type="SAM" id="SignalP"/>
    </source>
</evidence>
<reference evidence="3" key="1">
    <citation type="journal article" date="2017" name="bioRxiv">
        <title>Comparative analysis of the genomes of Stylophora pistillata and Acropora digitifera provides evidence for extensive differences between species of corals.</title>
        <authorList>
            <person name="Voolstra C.R."/>
            <person name="Li Y."/>
            <person name="Liew Y.J."/>
            <person name="Baumgarten S."/>
            <person name="Zoccola D."/>
            <person name="Flot J.-F."/>
            <person name="Tambutte S."/>
            <person name="Allemand D."/>
            <person name="Aranda M."/>
        </authorList>
    </citation>
    <scope>NUCLEOTIDE SEQUENCE [LARGE SCALE GENOMIC DNA]</scope>
</reference>
<protein>
    <submittedName>
        <fullName evidence="2">Mammalian ependymin-related protein 1</fullName>
    </submittedName>
</protein>
<dbReference type="Proteomes" id="UP000225706">
    <property type="component" value="Unassembled WGS sequence"/>
</dbReference>
<evidence type="ECO:0000313" key="3">
    <source>
        <dbReference type="Proteomes" id="UP000225706"/>
    </source>
</evidence>
<dbReference type="GO" id="GO:0005576">
    <property type="term" value="C:extracellular region"/>
    <property type="evidence" value="ECO:0007669"/>
    <property type="project" value="InterPro"/>
</dbReference>
<dbReference type="GO" id="GO:0005509">
    <property type="term" value="F:calcium ion binding"/>
    <property type="evidence" value="ECO:0007669"/>
    <property type="project" value="InterPro"/>
</dbReference>
<sequence length="193" mass="21734">MLAVLASLLLVALVNAQRPVPCETPPEWNGRQMTIDPEKKFAVFARISYDAPNERINIVEEVDIYQKEKKFYEYIILFKEGIMYQIELSTKRTGKCEKKKLSEPFHKFKIPDNATAIGEATIGSNALPGAGVNVAFFTGEIDGDRFFLTVTTEGCLPVHQNIETKTAGTMHIGYYDLELGVDPERFVPPRECE</sequence>
<proteinExistence type="predicted"/>
<dbReference type="SMART" id="SM00026">
    <property type="entry name" value="EPEND"/>
    <property type="match status" value="1"/>
</dbReference>
<name>A0A2B4S3F7_STYPI</name>
<dbReference type="InterPro" id="IPR001299">
    <property type="entry name" value="Ependymin"/>
</dbReference>
<organism evidence="2 3">
    <name type="scientific">Stylophora pistillata</name>
    <name type="common">Smooth cauliflower coral</name>
    <dbReference type="NCBI Taxonomy" id="50429"/>
    <lineage>
        <taxon>Eukaryota</taxon>
        <taxon>Metazoa</taxon>
        <taxon>Cnidaria</taxon>
        <taxon>Anthozoa</taxon>
        <taxon>Hexacorallia</taxon>
        <taxon>Scleractinia</taxon>
        <taxon>Astrocoeniina</taxon>
        <taxon>Pocilloporidae</taxon>
        <taxon>Stylophora</taxon>
    </lineage>
</organism>
<dbReference type="GO" id="GO:0005764">
    <property type="term" value="C:lysosome"/>
    <property type="evidence" value="ECO:0007669"/>
    <property type="project" value="TreeGrafter"/>
</dbReference>
<keyword evidence="1" id="KW-0732">Signal</keyword>
<comment type="caution">
    <text evidence="2">The sequence shown here is derived from an EMBL/GenBank/DDBJ whole genome shotgun (WGS) entry which is preliminary data.</text>
</comment>
<dbReference type="PANTHER" id="PTHR10697">
    <property type="entry name" value="MAMMALIAN EPENDYMIN-RELATED PROTEIN 1"/>
    <property type="match status" value="1"/>
</dbReference>
<keyword evidence="3" id="KW-1185">Reference proteome</keyword>
<dbReference type="AlphaFoldDB" id="A0A2B4S3F7"/>
<dbReference type="Pfam" id="PF00811">
    <property type="entry name" value="Ependymin"/>
    <property type="match status" value="1"/>
</dbReference>
<feature type="chain" id="PRO_5012315499" evidence="1">
    <location>
        <begin position="17"/>
        <end position="193"/>
    </location>
</feature>
<dbReference type="GO" id="GO:0007160">
    <property type="term" value="P:cell-matrix adhesion"/>
    <property type="evidence" value="ECO:0007669"/>
    <property type="project" value="InterPro"/>
</dbReference>